<feature type="non-terminal residue" evidence="2">
    <location>
        <position position="1"/>
    </location>
</feature>
<evidence type="ECO:0000313" key="3">
    <source>
        <dbReference type="Proteomes" id="UP001432027"/>
    </source>
</evidence>
<comment type="caution">
    <text evidence="2">The sequence shown here is derived from an EMBL/GenBank/DDBJ whole genome shotgun (WGS) entry which is preliminary data.</text>
</comment>
<evidence type="ECO:0000313" key="2">
    <source>
        <dbReference type="EMBL" id="GMS95655.1"/>
    </source>
</evidence>
<feature type="signal peptide" evidence="1">
    <location>
        <begin position="1"/>
        <end position="26"/>
    </location>
</feature>
<gene>
    <name evidence="2" type="ORF">PENTCL1PPCAC_17830</name>
</gene>
<sequence length="89" mass="10620">IQGPRTMYRTFITLLLLIFIAQLVDSRVIERGMERRSDRVVSVYDRNCFFSPMGCHFLQGRRAMTFITPSEFEKEQRFHRSIRSMGQKE</sequence>
<dbReference type="AlphaFoldDB" id="A0AAV5TN00"/>
<accession>A0AAV5TN00</accession>
<dbReference type="Proteomes" id="UP001432027">
    <property type="component" value="Unassembled WGS sequence"/>
</dbReference>
<feature type="chain" id="PRO_5043977824" evidence="1">
    <location>
        <begin position="27"/>
        <end position="89"/>
    </location>
</feature>
<dbReference type="EMBL" id="BTSX01000004">
    <property type="protein sequence ID" value="GMS95655.1"/>
    <property type="molecule type" value="Genomic_DNA"/>
</dbReference>
<name>A0AAV5TN00_9BILA</name>
<organism evidence="2 3">
    <name type="scientific">Pristionchus entomophagus</name>
    <dbReference type="NCBI Taxonomy" id="358040"/>
    <lineage>
        <taxon>Eukaryota</taxon>
        <taxon>Metazoa</taxon>
        <taxon>Ecdysozoa</taxon>
        <taxon>Nematoda</taxon>
        <taxon>Chromadorea</taxon>
        <taxon>Rhabditida</taxon>
        <taxon>Rhabditina</taxon>
        <taxon>Diplogasteromorpha</taxon>
        <taxon>Diplogasteroidea</taxon>
        <taxon>Neodiplogasteridae</taxon>
        <taxon>Pristionchus</taxon>
    </lineage>
</organism>
<protein>
    <submittedName>
        <fullName evidence="2">Uncharacterized protein</fullName>
    </submittedName>
</protein>
<keyword evidence="1" id="KW-0732">Signal</keyword>
<proteinExistence type="predicted"/>
<evidence type="ECO:0000256" key="1">
    <source>
        <dbReference type="SAM" id="SignalP"/>
    </source>
</evidence>
<reference evidence="2" key="1">
    <citation type="submission" date="2023-10" db="EMBL/GenBank/DDBJ databases">
        <title>Genome assembly of Pristionchus species.</title>
        <authorList>
            <person name="Yoshida K."/>
            <person name="Sommer R.J."/>
        </authorList>
    </citation>
    <scope>NUCLEOTIDE SEQUENCE</scope>
    <source>
        <strain evidence="2">RS0144</strain>
    </source>
</reference>
<keyword evidence="3" id="KW-1185">Reference proteome</keyword>